<proteinExistence type="predicted"/>
<dbReference type="PROSITE" id="PS51257">
    <property type="entry name" value="PROKAR_LIPOPROTEIN"/>
    <property type="match status" value="1"/>
</dbReference>
<organism evidence="3 4">
    <name type="scientific">Bartonella apis</name>
    <dbReference type="NCBI Taxonomy" id="1686310"/>
    <lineage>
        <taxon>Bacteria</taxon>
        <taxon>Pseudomonadati</taxon>
        <taxon>Pseudomonadota</taxon>
        <taxon>Alphaproteobacteria</taxon>
        <taxon>Hyphomicrobiales</taxon>
        <taxon>Bartonellaceae</taxon>
        <taxon>Bartonella</taxon>
    </lineage>
</organism>
<dbReference type="SUPFAM" id="SSF159594">
    <property type="entry name" value="XCC0632-like"/>
    <property type="match status" value="1"/>
</dbReference>
<evidence type="ECO:0000313" key="3">
    <source>
        <dbReference type="EMBL" id="OLY42939.1"/>
    </source>
</evidence>
<accession>A0A1R0F7M2</accession>
<sequence length="203" mass="21705">MIAEKNKVSRILAASFGLLFASTLLSACGAPARDTYDLSITNVTAAGAPKHQKIQILVEQPDAVKALDGQDIVIKQGGSIAYLKKAQWSDRLPDLVQARLVQAFDNSNHFGGVGRPGDGLAINYRILTDIRSFDVAIVNGHNIASLEIAVKIMDDRNGNITASKVFVAEAPVSGTDNNHYAAALDNAFKKITNDIVSWTVSSI</sequence>
<dbReference type="AlphaFoldDB" id="A0A1R0F7M2"/>
<comment type="caution">
    <text evidence="3">The sequence shown here is derived from an EMBL/GenBank/DDBJ whole genome shotgun (WGS) entry which is preliminary data.</text>
</comment>
<dbReference type="RefSeq" id="WP_075870767.1">
    <property type="nucleotide sequence ID" value="NZ_CALYQA010000003.1"/>
</dbReference>
<name>A0A1R0F7M2_9HYPH</name>
<dbReference type="GeneID" id="92992435"/>
<keyword evidence="1" id="KW-0732">Signal</keyword>
<feature type="domain" description="ABC-type transport auxiliary lipoprotein component" evidence="2">
    <location>
        <begin position="36"/>
        <end position="196"/>
    </location>
</feature>
<evidence type="ECO:0000313" key="4">
    <source>
        <dbReference type="Proteomes" id="UP000187344"/>
    </source>
</evidence>
<feature type="chain" id="PRO_5010254341" evidence="1">
    <location>
        <begin position="28"/>
        <end position="203"/>
    </location>
</feature>
<dbReference type="EMBL" id="LXYT01000003">
    <property type="protein sequence ID" value="OLY42939.1"/>
    <property type="molecule type" value="Genomic_DNA"/>
</dbReference>
<dbReference type="OrthoDB" id="9808689at2"/>
<protein>
    <submittedName>
        <fullName evidence="3">Cholesterol transport system auxiliary component</fullName>
    </submittedName>
</protein>
<evidence type="ECO:0000259" key="2">
    <source>
        <dbReference type="Pfam" id="PF03886"/>
    </source>
</evidence>
<dbReference type="Proteomes" id="UP000187344">
    <property type="component" value="Unassembled WGS sequence"/>
</dbReference>
<dbReference type="Gene3D" id="3.40.50.10610">
    <property type="entry name" value="ABC-type transport auxiliary lipoprotein component"/>
    <property type="match status" value="1"/>
</dbReference>
<keyword evidence="4" id="KW-1185">Reference proteome</keyword>
<feature type="signal peptide" evidence="1">
    <location>
        <begin position="1"/>
        <end position="27"/>
    </location>
</feature>
<evidence type="ECO:0000256" key="1">
    <source>
        <dbReference type="SAM" id="SignalP"/>
    </source>
</evidence>
<gene>
    <name evidence="3" type="ORF">PEB0149_003550</name>
</gene>
<dbReference type="InterPro" id="IPR005586">
    <property type="entry name" value="ABC_trans_aux"/>
</dbReference>
<dbReference type="Pfam" id="PF03886">
    <property type="entry name" value="ABC_trans_aux"/>
    <property type="match status" value="1"/>
</dbReference>
<reference evidence="3 4" key="1">
    <citation type="submission" date="2016-12" db="EMBL/GenBank/DDBJ databases">
        <title>Comparative genomics of Bartonella apis.</title>
        <authorList>
            <person name="Engel P."/>
        </authorList>
    </citation>
    <scope>NUCLEOTIDE SEQUENCE [LARGE SCALE GENOMIC DNA]</scope>
    <source>
        <strain evidence="3 4">PEB0149</strain>
    </source>
</reference>